<proteinExistence type="predicted"/>
<dbReference type="SUPFAM" id="SSF50965">
    <property type="entry name" value="Galactose oxidase, central domain"/>
    <property type="match status" value="1"/>
</dbReference>
<evidence type="ECO:0000259" key="1">
    <source>
        <dbReference type="Pfam" id="PF07734"/>
    </source>
</evidence>
<evidence type="ECO:0000313" key="3">
    <source>
        <dbReference type="Proteomes" id="UP001632038"/>
    </source>
</evidence>
<feature type="domain" description="F-box associated beta-propeller type 1" evidence="1">
    <location>
        <begin position="74"/>
        <end position="304"/>
    </location>
</feature>
<gene>
    <name evidence="2" type="ORF">CASFOL_006255</name>
</gene>
<dbReference type="InterPro" id="IPR050796">
    <property type="entry name" value="SCF_F-box_component"/>
</dbReference>
<dbReference type="InterPro" id="IPR017451">
    <property type="entry name" value="F-box-assoc_interact_dom"/>
</dbReference>
<evidence type="ECO:0000313" key="2">
    <source>
        <dbReference type="EMBL" id="KAL3649852.1"/>
    </source>
</evidence>
<dbReference type="PANTHER" id="PTHR31672">
    <property type="entry name" value="BNACNNG10540D PROTEIN"/>
    <property type="match status" value="1"/>
</dbReference>
<protein>
    <recommendedName>
        <fullName evidence="1">F-box associated beta-propeller type 1 domain-containing protein</fullName>
    </recommendedName>
</protein>
<dbReference type="Proteomes" id="UP001632038">
    <property type="component" value="Unassembled WGS sequence"/>
</dbReference>
<dbReference type="InterPro" id="IPR006527">
    <property type="entry name" value="F-box-assoc_dom_typ1"/>
</dbReference>
<dbReference type="AlphaFoldDB" id="A0ABD3E7X5"/>
<accession>A0ABD3E7X5</accession>
<reference evidence="3" key="1">
    <citation type="journal article" date="2024" name="IScience">
        <title>Strigolactones Initiate the Formation of Haustorium-like Structures in Castilleja.</title>
        <authorList>
            <person name="Buerger M."/>
            <person name="Peterson D."/>
            <person name="Chory J."/>
        </authorList>
    </citation>
    <scope>NUCLEOTIDE SEQUENCE [LARGE SCALE GENOMIC DNA]</scope>
</reference>
<name>A0ABD3E7X5_9LAMI</name>
<sequence>MINTMGPASKGMFFNGAETISSSKLIRYNNKISNNSFIPCSRYTPKPPHAHVQDLHMDGTRDSKLLYRHHYMNEGSDMYSFFVLSPDKNGRCFSLEKKYCLPNHRFEKRSYPSRILGCFNGILCLEDIFESGNVVLWNPVTDELKSLPPSSIKPKADVSNAFFSSGFGFDARSGDYKVLRSVHHRYETYNGEYSESPHQYELYSLKNDSWRPILNPVDVMFTPLGLQTNVNGFCYMAFGSEVLSFDFADEVFSVFPLPPVTLVFFLCGIDGSTLHIIDYNALPMDIKRFDIWSWKSSEWRWSKVDSFVLEGVDRPLYLWGRDKCFLEGNNHELFLFDLTTRELKPMGIKDYPVGHPRSFLESKLVPFVESTVSIKEQSKVGELHTEVFER</sequence>
<keyword evidence="3" id="KW-1185">Reference proteome</keyword>
<dbReference type="EMBL" id="JAVIJP010000007">
    <property type="protein sequence ID" value="KAL3649852.1"/>
    <property type="molecule type" value="Genomic_DNA"/>
</dbReference>
<dbReference type="Pfam" id="PF07734">
    <property type="entry name" value="FBA_1"/>
    <property type="match status" value="1"/>
</dbReference>
<organism evidence="2 3">
    <name type="scientific">Castilleja foliolosa</name>
    <dbReference type="NCBI Taxonomy" id="1961234"/>
    <lineage>
        <taxon>Eukaryota</taxon>
        <taxon>Viridiplantae</taxon>
        <taxon>Streptophyta</taxon>
        <taxon>Embryophyta</taxon>
        <taxon>Tracheophyta</taxon>
        <taxon>Spermatophyta</taxon>
        <taxon>Magnoliopsida</taxon>
        <taxon>eudicotyledons</taxon>
        <taxon>Gunneridae</taxon>
        <taxon>Pentapetalae</taxon>
        <taxon>asterids</taxon>
        <taxon>lamiids</taxon>
        <taxon>Lamiales</taxon>
        <taxon>Orobanchaceae</taxon>
        <taxon>Pedicularideae</taxon>
        <taxon>Castillejinae</taxon>
        <taxon>Castilleja</taxon>
    </lineage>
</organism>
<dbReference type="NCBIfam" id="TIGR01640">
    <property type="entry name" value="F_box_assoc_1"/>
    <property type="match status" value="1"/>
</dbReference>
<dbReference type="InterPro" id="IPR011043">
    <property type="entry name" value="Gal_Oxase/kelch_b-propeller"/>
</dbReference>
<dbReference type="PANTHER" id="PTHR31672:SF13">
    <property type="entry name" value="F-BOX PROTEIN CPR30-LIKE"/>
    <property type="match status" value="1"/>
</dbReference>
<comment type="caution">
    <text evidence="2">The sequence shown here is derived from an EMBL/GenBank/DDBJ whole genome shotgun (WGS) entry which is preliminary data.</text>
</comment>